<dbReference type="PANTHER" id="PTHR31787">
    <property type="entry name" value="G-PROTEIN-COUPLED RECEPTOR GPCR FAMILY PROTEIN"/>
    <property type="match status" value="1"/>
</dbReference>
<reference evidence="3" key="1">
    <citation type="journal article" date="2020" name="Fungal Divers.">
        <title>Resolving the Mortierellaceae phylogeny through synthesis of multi-gene phylogenetics and phylogenomics.</title>
        <authorList>
            <person name="Vandepol N."/>
            <person name="Liber J."/>
            <person name="Desiro A."/>
            <person name="Na H."/>
            <person name="Kennedy M."/>
            <person name="Barry K."/>
            <person name="Grigoriev I.V."/>
            <person name="Miller A.N."/>
            <person name="O'Donnell K."/>
            <person name="Stajich J.E."/>
            <person name="Bonito G."/>
        </authorList>
    </citation>
    <scope>NUCLEOTIDE SEQUENCE</scope>
    <source>
        <strain evidence="3">NVP1</strain>
    </source>
</reference>
<dbReference type="AlphaFoldDB" id="A0A9P5SXJ9"/>
<feature type="compositionally biased region" description="Polar residues" evidence="1">
    <location>
        <begin position="505"/>
        <end position="514"/>
    </location>
</feature>
<feature type="transmembrane region" description="Helical" evidence="2">
    <location>
        <begin position="76"/>
        <end position="97"/>
    </location>
</feature>
<feature type="region of interest" description="Disordered" evidence="1">
    <location>
        <begin position="496"/>
        <end position="617"/>
    </location>
</feature>
<feature type="compositionally biased region" description="Low complexity" evidence="1">
    <location>
        <begin position="557"/>
        <end position="571"/>
    </location>
</feature>
<keyword evidence="2" id="KW-1133">Transmembrane helix</keyword>
<evidence type="ECO:0000313" key="4">
    <source>
        <dbReference type="Proteomes" id="UP000696485"/>
    </source>
</evidence>
<sequence>MGCPPPLLPNFNSLVSDTCLGPCCLPCPASSTFYEPGQLENIYTITSIIRVISASACGFLSIAYLLLPSRRQHPHLIVLVFAMLMVPWEALGTAWLAKKEDLLCKSPYEAANMTNSWLCGVQGITLYYIVLVMCCLSVLLIANLHLLIVHRSSVIQNSMSRLMVISFLLPLAMVVPVAVRKDIENPGFGSICFLSAKAASPFFFYPLAGVVSLASLMHLGTIVYMIKTKLRANASETVRHSASFSQTDSQGNPISRKQSRLQTARNISLMLKQQWRPGLFALFLLIIDMSYWLFYFTEAKKLLSVGPNTDWLVQWLTCLSHQAMVSMQSGVLSATSGPAEFKAAGDNAQRACVYVAKPHIPAFAWVAASELLPAMFGIAVLMIFGCRMELWQDLRTRLFHSSKGQDGTIMMGQITKDAKDRHLPQQKQNHLPKQQADKIQEIKGANDGFYDEDLGGPDNPTDPYGSRMNLSLNTTPAVLGGPTLKCSVQHIANTAMGQRSPPYSPAQQQYNLKSTRGGVPPDPSNWPSWPSTYTTTPTSPARGYFASSPTSPGSGKSLLSADDIDLLASPSRGSTYRQHKDDVVREASRSRLGYRQSTMGRPQHIQATPRSTGDNQG</sequence>
<keyword evidence="2" id="KW-0472">Membrane</keyword>
<feature type="compositionally biased region" description="Basic and acidic residues" evidence="1">
    <location>
        <begin position="578"/>
        <end position="589"/>
    </location>
</feature>
<dbReference type="InterPro" id="IPR050949">
    <property type="entry name" value="GPCR_Fz/Smo-like"/>
</dbReference>
<feature type="compositionally biased region" description="Polar residues" evidence="1">
    <location>
        <begin position="595"/>
        <end position="617"/>
    </location>
</feature>
<feature type="transmembrane region" description="Helical" evidence="2">
    <location>
        <begin position="275"/>
        <end position="294"/>
    </location>
</feature>
<gene>
    <name evidence="3" type="ORF">BG006_002801</name>
</gene>
<name>A0A9P5SXJ9_9FUNG</name>
<dbReference type="Gene3D" id="1.20.1070.10">
    <property type="entry name" value="Rhodopsin 7-helix transmembrane proteins"/>
    <property type="match status" value="1"/>
</dbReference>
<accession>A0A9P5SXJ9</accession>
<evidence type="ECO:0000313" key="3">
    <source>
        <dbReference type="EMBL" id="KAF9337766.1"/>
    </source>
</evidence>
<evidence type="ECO:0000256" key="1">
    <source>
        <dbReference type="SAM" id="MobiDB-lite"/>
    </source>
</evidence>
<feature type="compositionally biased region" description="Low complexity" evidence="1">
    <location>
        <begin position="525"/>
        <end position="540"/>
    </location>
</feature>
<evidence type="ECO:0008006" key="5">
    <source>
        <dbReference type="Google" id="ProtNLM"/>
    </source>
</evidence>
<proteinExistence type="predicted"/>
<dbReference type="Proteomes" id="UP000696485">
    <property type="component" value="Unassembled WGS sequence"/>
</dbReference>
<keyword evidence="4" id="KW-1185">Reference proteome</keyword>
<protein>
    <recommendedName>
        <fullName evidence="5">G-protein coupled receptors family 2 profile 2 domain-containing protein</fullName>
    </recommendedName>
</protein>
<feature type="transmembrane region" description="Helical" evidence="2">
    <location>
        <begin position="42"/>
        <end position="67"/>
    </location>
</feature>
<feature type="transmembrane region" description="Helical" evidence="2">
    <location>
        <begin position="203"/>
        <end position="226"/>
    </location>
</feature>
<feature type="transmembrane region" description="Helical" evidence="2">
    <location>
        <begin position="363"/>
        <end position="385"/>
    </location>
</feature>
<dbReference type="PANTHER" id="PTHR31787:SF3">
    <property type="entry name" value="FRIZZLED AND SMOOTHENED-LIKE PROTEIN H"/>
    <property type="match status" value="1"/>
</dbReference>
<feature type="transmembrane region" description="Helical" evidence="2">
    <location>
        <begin position="126"/>
        <end position="149"/>
    </location>
</feature>
<comment type="caution">
    <text evidence="3">The sequence shown here is derived from an EMBL/GenBank/DDBJ whole genome shotgun (WGS) entry which is preliminary data.</text>
</comment>
<feature type="transmembrane region" description="Helical" evidence="2">
    <location>
        <begin position="161"/>
        <end position="179"/>
    </location>
</feature>
<dbReference type="EMBL" id="JAAAUY010000017">
    <property type="protein sequence ID" value="KAF9337766.1"/>
    <property type="molecule type" value="Genomic_DNA"/>
</dbReference>
<keyword evidence="2" id="KW-0812">Transmembrane</keyword>
<organism evidence="3 4">
    <name type="scientific">Podila minutissima</name>
    <dbReference type="NCBI Taxonomy" id="64525"/>
    <lineage>
        <taxon>Eukaryota</taxon>
        <taxon>Fungi</taxon>
        <taxon>Fungi incertae sedis</taxon>
        <taxon>Mucoromycota</taxon>
        <taxon>Mortierellomycotina</taxon>
        <taxon>Mortierellomycetes</taxon>
        <taxon>Mortierellales</taxon>
        <taxon>Mortierellaceae</taxon>
        <taxon>Podila</taxon>
    </lineage>
</organism>
<evidence type="ECO:0000256" key="2">
    <source>
        <dbReference type="SAM" id="Phobius"/>
    </source>
</evidence>